<feature type="transmembrane region" description="Helical" evidence="6">
    <location>
        <begin position="135"/>
        <end position="152"/>
    </location>
</feature>
<dbReference type="VEuPathDB" id="FungiDB:BO70DRAFT_319426"/>
<dbReference type="InterPro" id="IPR036259">
    <property type="entry name" value="MFS_trans_sf"/>
</dbReference>
<keyword evidence="3 6" id="KW-1133">Transmembrane helix</keyword>
<feature type="transmembrane region" description="Helical" evidence="6">
    <location>
        <begin position="317"/>
        <end position="334"/>
    </location>
</feature>
<evidence type="ECO:0000256" key="2">
    <source>
        <dbReference type="ARBA" id="ARBA00022692"/>
    </source>
</evidence>
<dbReference type="GeneID" id="37062677"/>
<feature type="compositionally biased region" description="Basic and acidic residues" evidence="5">
    <location>
        <begin position="23"/>
        <end position="32"/>
    </location>
</feature>
<evidence type="ECO:0000256" key="3">
    <source>
        <dbReference type="ARBA" id="ARBA00022989"/>
    </source>
</evidence>
<feature type="transmembrane region" description="Helical" evidence="6">
    <location>
        <begin position="269"/>
        <end position="297"/>
    </location>
</feature>
<feature type="transmembrane region" description="Helical" evidence="6">
    <location>
        <begin position="493"/>
        <end position="514"/>
    </location>
</feature>
<gene>
    <name evidence="7" type="ORF">BO70DRAFT_319426</name>
</gene>
<dbReference type="GO" id="GO:0022857">
    <property type="term" value="F:transmembrane transporter activity"/>
    <property type="evidence" value="ECO:0007669"/>
    <property type="project" value="InterPro"/>
</dbReference>
<organism evidence="7 8">
    <name type="scientific">Aspergillus heteromorphus CBS 117.55</name>
    <dbReference type="NCBI Taxonomy" id="1448321"/>
    <lineage>
        <taxon>Eukaryota</taxon>
        <taxon>Fungi</taxon>
        <taxon>Dikarya</taxon>
        <taxon>Ascomycota</taxon>
        <taxon>Pezizomycotina</taxon>
        <taxon>Eurotiomycetes</taxon>
        <taxon>Eurotiomycetidae</taxon>
        <taxon>Eurotiales</taxon>
        <taxon>Aspergillaceae</taxon>
        <taxon>Aspergillus</taxon>
        <taxon>Aspergillus subgen. Circumdati</taxon>
    </lineage>
</organism>
<dbReference type="SUPFAM" id="SSF103473">
    <property type="entry name" value="MFS general substrate transporter"/>
    <property type="match status" value="1"/>
</dbReference>
<evidence type="ECO:0000256" key="4">
    <source>
        <dbReference type="ARBA" id="ARBA00023136"/>
    </source>
</evidence>
<evidence type="ECO:0000256" key="1">
    <source>
        <dbReference type="ARBA" id="ARBA00004141"/>
    </source>
</evidence>
<keyword evidence="8" id="KW-1185">Reference proteome</keyword>
<feature type="transmembrane region" description="Helical" evidence="6">
    <location>
        <begin position="560"/>
        <end position="578"/>
    </location>
</feature>
<feature type="transmembrane region" description="Helical" evidence="6">
    <location>
        <begin position="164"/>
        <end position="181"/>
    </location>
</feature>
<evidence type="ECO:0000313" key="7">
    <source>
        <dbReference type="EMBL" id="PWY74299.1"/>
    </source>
</evidence>
<dbReference type="OrthoDB" id="4078873at2759"/>
<feature type="transmembrane region" description="Helical" evidence="6">
    <location>
        <begin position="222"/>
        <end position="243"/>
    </location>
</feature>
<dbReference type="PANTHER" id="PTHR23501:SF107">
    <property type="entry name" value="TRANSPORTER, PUTATIVE (AFU_ORTHOLOGUE AFUA_7G04730)-RELATED"/>
    <property type="match status" value="1"/>
</dbReference>
<proteinExistence type="predicted"/>
<dbReference type="InterPro" id="IPR011701">
    <property type="entry name" value="MFS"/>
</dbReference>
<comment type="caution">
    <text evidence="7">The sequence shown here is derived from an EMBL/GenBank/DDBJ whole genome shotgun (WGS) entry which is preliminary data.</text>
</comment>
<evidence type="ECO:0000256" key="6">
    <source>
        <dbReference type="SAM" id="Phobius"/>
    </source>
</evidence>
<comment type="subcellular location">
    <subcellularLocation>
        <location evidence="1">Membrane</location>
        <topology evidence="1">Multi-pass membrane protein</topology>
    </subcellularLocation>
</comment>
<keyword evidence="4 6" id="KW-0472">Membrane</keyword>
<dbReference type="Pfam" id="PF07690">
    <property type="entry name" value="MFS_1"/>
    <property type="match status" value="1"/>
</dbReference>
<dbReference type="EMBL" id="MSFL01000023">
    <property type="protein sequence ID" value="PWY74299.1"/>
    <property type="molecule type" value="Genomic_DNA"/>
</dbReference>
<dbReference type="Proteomes" id="UP000247233">
    <property type="component" value="Unassembled WGS sequence"/>
</dbReference>
<feature type="transmembrane region" description="Helical" evidence="6">
    <location>
        <begin position="395"/>
        <end position="415"/>
    </location>
</feature>
<evidence type="ECO:0000256" key="5">
    <source>
        <dbReference type="SAM" id="MobiDB-lite"/>
    </source>
</evidence>
<feature type="transmembrane region" description="Helical" evidence="6">
    <location>
        <begin position="66"/>
        <end position="84"/>
    </location>
</feature>
<keyword evidence="2 6" id="KW-0812">Transmembrane</keyword>
<dbReference type="Gene3D" id="1.20.1250.20">
    <property type="entry name" value="MFS general substrate transporter like domains"/>
    <property type="match status" value="2"/>
</dbReference>
<feature type="transmembrane region" description="Helical" evidence="6">
    <location>
        <begin position="193"/>
        <end position="216"/>
    </location>
</feature>
<sequence>MLGYLRTQYDAACEVLDEIRHARSADRPREDGYEAIPESPDQTSPEHTSHGVAKMEALASSWSTRTLYTGYALVFLIFSVNSLQQQTTSSLNPYVYSAFTDHSLIATTNVLTSIIGGVSKLPIAKLIDIWGRAEGFGIMVVLCTLGLVLMALCRNIETYMAAQIIYWVGYNGMDYVLHVFLSDTTELVNRAFVYGIASFPYVATTFAGPAAAQAFYQNGALWWGFGTFAILTPLVTAPLFLLLRNTRHTAESAGLINSERKGRSRMHSFIHYAVEFDPIGMILITAAFVLILLPLTLATSGNMWSPSLTERWMAPDLIAMLILGAICFVGFVYWERIGAPVSFIPYSRLRDPTLLGACILACALFLSFYCWDLYFSSYLQVVFNTNIRDTGYISNIYTIGTCLISLPVGILIRHLGRFKTPALVATPLFFFGTALMIPFRAPTSPISHVILCEIIKAIAGGTLVICHQIAGLATGDHETIAVSFALVGLGSKIGGGIGAAISGAIWTSTVPVYLERYLPAEKKYLAAELYGSMARVLEFPIGTVERDATIRAYGVAQKRMLVVGLGVLPLAMAGVWMWRDVRLERVKQVRGNVF</sequence>
<accession>A0A317VL52</accession>
<dbReference type="RefSeq" id="XP_025396946.1">
    <property type="nucleotide sequence ID" value="XM_025540440.1"/>
</dbReference>
<dbReference type="PANTHER" id="PTHR23501">
    <property type="entry name" value="MAJOR FACILITATOR SUPERFAMILY"/>
    <property type="match status" value="1"/>
</dbReference>
<dbReference type="AlphaFoldDB" id="A0A317VL52"/>
<feature type="transmembrane region" description="Helical" evidence="6">
    <location>
        <begin position="354"/>
        <end position="375"/>
    </location>
</feature>
<reference evidence="7 8" key="1">
    <citation type="submission" date="2016-12" db="EMBL/GenBank/DDBJ databases">
        <title>The genomes of Aspergillus section Nigri reveals drivers in fungal speciation.</title>
        <authorList>
            <consortium name="DOE Joint Genome Institute"/>
            <person name="Vesth T.C."/>
            <person name="Nybo J."/>
            <person name="Theobald S."/>
            <person name="Brandl J."/>
            <person name="Frisvad J.C."/>
            <person name="Nielsen K.F."/>
            <person name="Lyhne E.K."/>
            <person name="Kogle M.E."/>
            <person name="Kuo A."/>
            <person name="Riley R."/>
            <person name="Clum A."/>
            <person name="Nolan M."/>
            <person name="Lipzen A."/>
            <person name="Salamov A."/>
            <person name="Henrissat B."/>
            <person name="Wiebenga A."/>
            <person name="De Vries R.P."/>
            <person name="Grigoriev I.V."/>
            <person name="Mortensen U.H."/>
            <person name="Andersen M.R."/>
            <person name="Baker S.E."/>
        </authorList>
    </citation>
    <scope>NUCLEOTIDE SEQUENCE [LARGE SCALE GENOMIC DNA]</scope>
    <source>
        <strain evidence="7 8">CBS 117.55</strain>
    </source>
</reference>
<feature type="transmembrane region" description="Helical" evidence="6">
    <location>
        <begin position="104"/>
        <end position="123"/>
    </location>
</feature>
<feature type="non-terminal residue" evidence="7">
    <location>
        <position position="594"/>
    </location>
</feature>
<dbReference type="GO" id="GO:0005886">
    <property type="term" value="C:plasma membrane"/>
    <property type="evidence" value="ECO:0007669"/>
    <property type="project" value="TreeGrafter"/>
</dbReference>
<feature type="transmembrane region" description="Helical" evidence="6">
    <location>
        <begin position="422"/>
        <end position="441"/>
    </location>
</feature>
<evidence type="ECO:0000313" key="8">
    <source>
        <dbReference type="Proteomes" id="UP000247233"/>
    </source>
</evidence>
<protein>
    <submittedName>
        <fullName evidence="7">Putative transporter</fullName>
    </submittedName>
</protein>
<name>A0A317VL52_9EURO</name>
<feature type="region of interest" description="Disordered" evidence="5">
    <location>
        <begin position="23"/>
        <end position="49"/>
    </location>
</feature>